<dbReference type="Proteomes" id="UP001550628">
    <property type="component" value="Unassembled WGS sequence"/>
</dbReference>
<evidence type="ECO:0000313" key="1">
    <source>
        <dbReference type="EMBL" id="MEU1954654.1"/>
    </source>
</evidence>
<protein>
    <submittedName>
        <fullName evidence="1">Uncharacterized protein</fullName>
    </submittedName>
</protein>
<sequence length="150" mass="16353">MPENARGSDSGIDAVRALTEALMTVPGRLNIDSVADICRVTLRPSSSANPYVQIAEGVFAAGPVESVECRWSETGPGLVVFAVRPGLVLDDDNRERWPGRPVESFTEPDIPPEGTECFRYVRGRRALVIEVAARSRTLLHVAIREEPSLP</sequence>
<accession>A0ABV2WUU7</accession>
<reference evidence="1 2" key="1">
    <citation type="submission" date="2024-06" db="EMBL/GenBank/DDBJ databases">
        <title>The Natural Products Discovery Center: Release of the First 8490 Sequenced Strains for Exploring Actinobacteria Biosynthetic Diversity.</title>
        <authorList>
            <person name="Kalkreuter E."/>
            <person name="Kautsar S.A."/>
            <person name="Yang D."/>
            <person name="Bader C.D."/>
            <person name="Teijaro C.N."/>
            <person name="Fluegel L."/>
            <person name="Davis C.M."/>
            <person name="Simpson J.R."/>
            <person name="Lauterbach L."/>
            <person name="Steele A.D."/>
            <person name="Gui C."/>
            <person name="Meng S."/>
            <person name="Li G."/>
            <person name="Viehrig K."/>
            <person name="Ye F."/>
            <person name="Su P."/>
            <person name="Kiefer A.F."/>
            <person name="Nichols A."/>
            <person name="Cepeda A.J."/>
            <person name="Yan W."/>
            <person name="Fan B."/>
            <person name="Jiang Y."/>
            <person name="Adhikari A."/>
            <person name="Zheng C.-J."/>
            <person name="Schuster L."/>
            <person name="Cowan T.M."/>
            <person name="Smanski M.J."/>
            <person name="Chevrette M.G."/>
            <person name="De Carvalho L.P.S."/>
            <person name="Shen B."/>
        </authorList>
    </citation>
    <scope>NUCLEOTIDE SEQUENCE [LARGE SCALE GENOMIC DNA]</scope>
    <source>
        <strain evidence="1 2">NPDC019708</strain>
    </source>
</reference>
<dbReference type="EMBL" id="JBEYBF010000016">
    <property type="protein sequence ID" value="MEU1954654.1"/>
    <property type="molecule type" value="Genomic_DNA"/>
</dbReference>
<proteinExistence type="predicted"/>
<name>A0ABV2WUU7_9NOCA</name>
<dbReference type="RefSeq" id="WP_030524737.1">
    <property type="nucleotide sequence ID" value="NZ_JBEYBD010000010.1"/>
</dbReference>
<comment type="caution">
    <text evidence="1">The sequence shown here is derived from an EMBL/GenBank/DDBJ whole genome shotgun (WGS) entry which is preliminary data.</text>
</comment>
<organism evidence="1 2">
    <name type="scientific">Nocardia rhamnosiphila</name>
    <dbReference type="NCBI Taxonomy" id="426716"/>
    <lineage>
        <taxon>Bacteria</taxon>
        <taxon>Bacillati</taxon>
        <taxon>Actinomycetota</taxon>
        <taxon>Actinomycetes</taxon>
        <taxon>Mycobacteriales</taxon>
        <taxon>Nocardiaceae</taxon>
        <taxon>Nocardia</taxon>
    </lineage>
</organism>
<keyword evidence="2" id="KW-1185">Reference proteome</keyword>
<gene>
    <name evidence="1" type="ORF">ABZ510_22640</name>
</gene>
<evidence type="ECO:0000313" key="2">
    <source>
        <dbReference type="Proteomes" id="UP001550628"/>
    </source>
</evidence>